<protein>
    <submittedName>
        <fullName evidence="2">Uncharacterized protein</fullName>
    </submittedName>
</protein>
<reference evidence="2" key="2">
    <citation type="submission" date="2022-06" db="UniProtKB">
        <authorList>
            <consortium name="EnsemblMetazoa"/>
        </authorList>
    </citation>
    <scope>IDENTIFICATION</scope>
    <source>
        <strain evidence="2">DF5081</strain>
    </source>
</reference>
<dbReference type="AlphaFoldDB" id="A0A8R1IFC2"/>
<sequence>MSRFERYTTSRPRTCSGPLFFISSIPASCSDDPDDTGISSLWGGDSSESSESSGGSPELASSSSSEQISESEEGEIVIVEGSGSGDAPVEITIAEVLPVSEDNQKKR</sequence>
<evidence type="ECO:0000256" key="1">
    <source>
        <dbReference type="SAM" id="MobiDB-lite"/>
    </source>
</evidence>
<reference evidence="3" key="1">
    <citation type="submission" date="2010-08" db="EMBL/GenBank/DDBJ databases">
        <authorList>
            <consortium name="Caenorhabditis japonica Sequencing Consortium"/>
            <person name="Wilson R.K."/>
        </authorList>
    </citation>
    <scope>NUCLEOTIDE SEQUENCE [LARGE SCALE GENOMIC DNA]</scope>
    <source>
        <strain evidence="3">DF5081</strain>
    </source>
</reference>
<name>A0A8R1IFC2_CAEJA</name>
<dbReference type="Proteomes" id="UP000005237">
    <property type="component" value="Unassembled WGS sequence"/>
</dbReference>
<feature type="compositionally biased region" description="Low complexity" evidence="1">
    <location>
        <begin position="38"/>
        <end position="68"/>
    </location>
</feature>
<keyword evidence="3" id="KW-1185">Reference proteome</keyword>
<proteinExistence type="predicted"/>
<dbReference type="EnsemblMetazoa" id="CJA27721.1">
    <property type="protein sequence ID" value="CJA27721.1"/>
    <property type="gene ID" value="WBGene00183294"/>
</dbReference>
<accession>A0A8R1IFC2</accession>
<evidence type="ECO:0000313" key="3">
    <source>
        <dbReference type="Proteomes" id="UP000005237"/>
    </source>
</evidence>
<organism evidence="2 3">
    <name type="scientific">Caenorhabditis japonica</name>
    <dbReference type="NCBI Taxonomy" id="281687"/>
    <lineage>
        <taxon>Eukaryota</taxon>
        <taxon>Metazoa</taxon>
        <taxon>Ecdysozoa</taxon>
        <taxon>Nematoda</taxon>
        <taxon>Chromadorea</taxon>
        <taxon>Rhabditida</taxon>
        <taxon>Rhabditina</taxon>
        <taxon>Rhabditomorpha</taxon>
        <taxon>Rhabditoidea</taxon>
        <taxon>Rhabditidae</taxon>
        <taxon>Peloderinae</taxon>
        <taxon>Caenorhabditis</taxon>
    </lineage>
</organism>
<feature type="region of interest" description="Disordered" evidence="1">
    <location>
        <begin position="25"/>
        <end position="89"/>
    </location>
</feature>
<evidence type="ECO:0000313" key="2">
    <source>
        <dbReference type="EnsemblMetazoa" id="CJA27721.1"/>
    </source>
</evidence>